<dbReference type="InterPro" id="IPR017517">
    <property type="entry name" value="Maleyloyr_isom"/>
</dbReference>
<dbReference type="NCBIfam" id="TIGR03083">
    <property type="entry name" value="maleylpyruvate isomerase family mycothiol-dependent enzyme"/>
    <property type="match status" value="1"/>
</dbReference>
<gene>
    <name evidence="3" type="ordered locus">FRAAL3320</name>
</gene>
<dbReference type="KEGG" id="fal:FRAAL3320"/>
<proteinExistence type="predicted"/>
<dbReference type="InterPro" id="IPR013917">
    <property type="entry name" value="tRNA_wybutosine-synth"/>
</dbReference>
<sequence>MPNHDLLNYDLDVSEVDIDLVRSDLAAEGDQLDALVTAEDDWTRPTPAAGWTIAHQIAHLAAADADVVTAVRTPDAFETVVRRTEAGGSRYADDVAAEGAAQPRSVLLHRWRAGRAGVQAALQDVPPDHEFPWFGSTLTPALMAPLRLMETWAHGQDVFDAVGVAHRPTTRLAAVAALGVQGRGLSFAAAQLPAPPEPFRVELTGPDGQTWAWGPQDAAQRVQGSAFDFCLRVTQRRPRGDTDLTATGEEARTWLDIARVFL</sequence>
<dbReference type="InterPro" id="IPR017518">
    <property type="entry name" value="CHP03084"/>
</dbReference>
<dbReference type="HOGENOM" id="CLU_067335_0_0_11"/>
<dbReference type="STRING" id="326424.FRAAL3320"/>
<keyword evidence="4" id="KW-1185">Reference proteome</keyword>
<dbReference type="GO" id="GO:0046872">
    <property type="term" value="F:metal ion binding"/>
    <property type="evidence" value="ECO:0007669"/>
    <property type="project" value="InterPro"/>
</dbReference>
<feature type="domain" description="tRNA wybutosine-synthesis" evidence="1">
    <location>
        <begin position="195"/>
        <end position="246"/>
    </location>
</feature>
<name>Q0RKJ4_FRAAA</name>
<organism evidence="3 4">
    <name type="scientific">Frankia alni (strain DSM 45986 / CECT 9034 / ACN14a)</name>
    <dbReference type="NCBI Taxonomy" id="326424"/>
    <lineage>
        <taxon>Bacteria</taxon>
        <taxon>Bacillati</taxon>
        <taxon>Actinomycetota</taxon>
        <taxon>Actinomycetes</taxon>
        <taxon>Frankiales</taxon>
        <taxon>Frankiaceae</taxon>
        <taxon>Frankia</taxon>
    </lineage>
</organism>
<evidence type="ECO:0000259" key="1">
    <source>
        <dbReference type="Pfam" id="PF08608"/>
    </source>
</evidence>
<dbReference type="eggNOG" id="ENOG502Z7S3">
    <property type="taxonomic scope" value="Bacteria"/>
</dbReference>
<evidence type="ECO:0000313" key="4">
    <source>
        <dbReference type="Proteomes" id="UP000000657"/>
    </source>
</evidence>
<protein>
    <recommendedName>
        <fullName evidence="5">Mycothiol-dependent maleylpyruvate isomerase metal-binding domain-containing protein</fullName>
    </recommendedName>
</protein>
<evidence type="ECO:0008006" key="5">
    <source>
        <dbReference type="Google" id="ProtNLM"/>
    </source>
</evidence>
<dbReference type="EMBL" id="CT573213">
    <property type="protein sequence ID" value="CAJ61964.1"/>
    <property type="molecule type" value="Genomic_DNA"/>
</dbReference>
<dbReference type="SUPFAM" id="SSF109854">
    <property type="entry name" value="DinB/YfiT-like putative metalloenzymes"/>
    <property type="match status" value="1"/>
</dbReference>
<evidence type="ECO:0000259" key="2">
    <source>
        <dbReference type="Pfam" id="PF11716"/>
    </source>
</evidence>
<dbReference type="InterPro" id="IPR034660">
    <property type="entry name" value="DinB/YfiT-like"/>
</dbReference>
<accession>Q0RKJ4</accession>
<dbReference type="InterPro" id="IPR024344">
    <property type="entry name" value="MDMPI_metal-binding"/>
</dbReference>
<dbReference type="Proteomes" id="UP000000657">
    <property type="component" value="Chromosome"/>
</dbReference>
<dbReference type="Pfam" id="PF11716">
    <property type="entry name" value="MDMPI_N"/>
    <property type="match status" value="1"/>
</dbReference>
<dbReference type="Gene3D" id="1.20.120.450">
    <property type="entry name" value="dinb family like domain"/>
    <property type="match status" value="1"/>
</dbReference>
<dbReference type="AlphaFoldDB" id="Q0RKJ4"/>
<reference evidence="3 4" key="1">
    <citation type="journal article" date="2007" name="Genome Res.">
        <title>Genome characteristics of facultatively symbiotic Frankia sp. strains reflect host range and host plant biogeography.</title>
        <authorList>
            <person name="Normand P."/>
            <person name="Lapierre P."/>
            <person name="Tisa L.S."/>
            <person name="Gogarten J.P."/>
            <person name="Alloisio N."/>
            <person name="Bagnarol E."/>
            <person name="Bassi C.A."/>
            <person name="Berry A.M."/>
            <person name="Bickhart D.M."/>
            <person name="Choisne N."/>
            <person name="Couloux A."/>
            <person name="Cournoyer B."/>
            <person name="Cruveiller S."/>
            <person name="Daubin V."/>
            <person name="Demange N."/>
            <person name="Francino M.P."/>
            <person name="Goltsman E."/>
            <person name="Huang Y."/>
            <person name="Kopp O.R."/>
            <person name="Labarre L."/>
            <person name="Lapidus A."/>
            <person name="Lavire C."/>
            <person name="Marechal J."/>
            <person name="Martinez M."/>
            <person name="Mastronunzio J.E."/>
            <person name="Mullin B.C."/>
            <person name="Niemann J."/>
            <person name="Pujic P."/>
            <person name="Rawnsley T."/>
            <person name="Rouy Z."/>
            <person name="Schenowitz C."/>
            <person name="Sellstedt A."/>
            <person name="Tavares F."/>
            <person name="Tomkins J.P."/>
            <person name="Vallenet D."/>
            <person name="Valverde C."/>
            <person name="Wall L.G."/>
            <person name="Wang Y."/>
            <person name="Medigue C."/>
            <person name="Benson D.R."/>
        </authorList>
    </citation>
    <scope>NUCLEOTIDE SEQUENCE [LARGE SCALE GENOMIC DNA]</scope>
    <source>
        <strain evidence="4">DSM 45986 / CECT 9034 / ACN14a</strain>
    </source>
</reference>
<dbReference type="RefSeq" id="WP_011604467.1">
    <property type="nucleotide sequence ID" value="NC_008278.1"/>
</dbReference>
<feature type="domain" description="Mycothiol-dependent maleylpyruvate isomerase metal-binding" evidence="2">
    <location>
        <begin position="25"/>
        <end position="158"/>
    </location>
</feature>
<dbReference type="Pfam" id="PF08608">
    <property type="entry name" value="Wyosine_form"/>
    <property type="match status" value="1"/>
</dbReference>
<dbReference type="NCBIfam" id="TIGR03084">
    <property type="entry name" value="TIGR03084 family metal-binding protein"/>
    <property type="match status" value="1"/>
</dbReference>
<evidence type="ECO:0000313" key="3">
    <source>
        <dbReference type="EMBL" id="CAJ61964.1"/>
    </source>
</evidence>